<organism evidence="1 2">
    <name type="scientific">Quercus suber</name>
    <name type="common">Cork oak</name>
    <dbReference type="NCBI Taxonomy" id="58331"/>
    <lineage>
        <taxon>Eukaryota</taxon>
        <taxon>Viridiplantae</taxon>
        <taxon>Streptophyta</taxon>
        <taxon>Embryophyta</taxon>
        <taxon>Tracheophyta</taxon>
        <taxon>Spermatophyta</taxon>
        <taxon>Magnoliopsida</taxon>
        <taxon>eudicotyledons</taxon>
        <taxon>Gunneridae</taxon>
        <taxon>Pentapetalae</taxon>
        <taxon>rosids</taxon>
        <taxon>fabids</taxon>
        <taxon>Fagales</taxon>
        <taxon>Fagaceae</taxon>
        <taxon>Quercus</taxon>
    </lineage>
</organism>
<dbReference type="EMBL" id="PKMF04000197">
    <property type="protein sequence ID" value="KAK7843782.1"/>
    <property type="molecule type" value="Genomic_DNA"/>
</dbReference>
<evidence type="ECO:0000313" key="2">
    <source>
        <dbReference type="Proteomes" id="UP000237347"/>
    </source>
</evidence>
<sequence length="62" mass="7138">MSEKEKVVYPSYRGRSHKFQLRPKILSPQTNKERERLDLGQNSASTQQIDTLVQGFCGKLSK</sequence>
<dbReference type="AlphaFoldDB" id="A0AAW0KWJ3"/>
<dbReference type="Proteomes" id="UP000237347">
    <property type="component" value="Unassembled WGS sequence"/>
</dbReference>
<keyword evidence="2" id="KW-1185">Reference proteome</keyword>
<evidence type="ECO:0000313" key="1">
    <source>
        <dbReference type="EMBL" id="KAK7843782.1"/>
    </source>
</evidence>
<proteinExistence type="predicted"/>
<accession>A0AAW0KWJ3</accession>
<comment type="caution">
    <text evidence="1">The sequence shown here is derived from an EMBL/GenBank/DDBJ whole genome shotgun (WGS) entry which is preliminary data.</text>
</comment>
<gene>
    <name evidence="1" type="ORF">CFP56_011976</name>
</gene>
<reference evidence="1 2" key="1">
    <citation type="journal article" date="2018" name="Sci. Data">
        <title>The draft genome sequence of cork oak.</title>
        <authorList>
            <person name="Ramos A.M."/>
            <person name="Usie A."/>
            <person name="Barbosa P."/>
            <person name="Barros P.M."/>
            <person name="Capote T."/>
            <person name="Chaves I."/>
            <person name="Simoes F."/>
            <person name="Abreu I."/>
            <person name="Carrasquinho I."/>
            <person name="Faro C."/>
            <person name="Guimaraes J.B."/>
            <person name="Mendonca D."/>
            <person name="Nobrega F."/>
            <person name="Rodrigues L."/>
            <person name="Saibo N.J.M."/>
            <person name="Varela M.C."/>
            <person name="Egas C."/>
            <person name="Matos J."/>
            <person name="Miguel C.M."/>
            <person name="Oliveira M.M."/>
            <person name="Ricardo C.P."/>
            <person name="Goncalves S."/>
        </authorList>
    </citation>
    <scope>NUCLEOTIDE SEQUENCE [LARGE SCALE GENOMIC DNA]</scope>
    <source>
        <strain evidence="2">cv. HL8</strain>
    </source>
</reference>
<name>A0AAW0KWJ3_QUESU</name>
<protein>
    <submittedName>
        <fullName evidence="1">Uncharacterized protein</fullName>
    </submittedName>
</protein>